<organism evidence="2 3">
    <name type="scientific">Daphnia magna</name>
    <dbReference type="NCBI Taxonomy" id="35525"/>
    <lineage>
        <taxon>Eukaryota</taxon>
        <taxon>Metazoa</taxon>
        <taxon>Ecdysozoa</taxon>
        <taxon>Arthropoda</taxon>
        <taxon>Crustacea</taxon>
        <taxon>Branchiopoda</taxon>
        <taxon>Diplostraca</taxon>
        <taxon>Cladocera</taxon>
        <taxon>Anomopoda</taxon>
        <taxon>Daphniidae</taxon>
        <taxon>Daphnia</taxon>
    </lineage>
</organism>
<sequence>MEKLSTQNPRFTPVVSLPVSETQKSKILTILLDWRIRLPNKSPTLTPNFQVFQAPKNGNSEQRMSGTGRKWPGAQLISRPASFAVSFIVEALYD</sequence>
<dbReference type="EMBL" id="JAOYFB010000005">
    <property type="protein sequence ID" value="KAK4016150.1"/>
    <property type="molecule type" value="Genomic_DNA"/>
</dbReference>
<protein>
    <submittedName>
        <fullName evidence="2">Uncharacterized protein</fullName>
    </submittedName>
</protein>
<evidence type="ECO:0000313" key="2">
    <source>
        <dbReference type="EMBL" id="KAK4016150.1"/>
    </source>
</evidence>
<comment type="caution">
    <text evidence="2">The sequence shown here is derived from an EMBL/GenBank/DDBJ whole genome shotgun (WGS) entry which is preliminary data.</text>
</comment>
<proteinExistence type="predicted"/>
<evidence type="ECO:0000313" key="3">
    <source>
        <dbReference type="Proteomes" id="UP001234178"/>
    </source>
</evidence>
<gene>
    <name evidence="2" type="ORF">OUZ56_031107</name>
</gene>
<reference evidence="2 3" key="1">
    <citation type="journal article" date="2023" name="Nucleic Acids Res.">
        <title>The hologenome of Daphnia magna reveals possible DNA methylation and microbiome-mediated evolution of the host genome.</title>
        <authorList>
            <person name="Chaturvedi A."/>
            <person name="Li X."/>
            <person name="Dhandapani V."/>
            <person name="Marshall H."/>
            <person name="Kissane S."/>
            <person name="Cuenca-Cambronero M."/>
            <person name="Asole G."/>
            <person name="Calvet F."/>
            <person name="Ruiz-Romero M."/>
            <person name="Marangio P."/>
            <person name="Guigo R."/>
            <person name="Rago D."/>
            <person name="Mirbahai L."/>
            <person name="Eastwood N."/>
            <person name="Colbourne J.K."/>
            <person name="Zhou J."/>
            <person name="Mallon E."/>
            <person name="Orsini L."/>
        </authorList>
    </citation>
    <scope>NUCLEOTIDE SEQUENCE [LARGE SCALE GENOMIC DNA]</scope>
    <source>
        <strain evidence="2">LRV0_1</strain>
    </source>
</reference>
<evidence type="ECO:0000256" key="1">
    <source>
        <dbReference type="SAM" id="MobiDB-lite"/>
    </source>
</evidence>
<name>A0ABQ9ZU51_9CRUS</name>
<dbReference type="Proteomes" id="UP001234178">
    <property type="component" value="Unassembled WGS sequence"/>
</dbReference>
<accession>A0ABQ9ZU51</accession>
<feature type="compositionally biased region" description="Polar residues" evidence="1">
    <location>
        <begin position="47"/>
        <end position="65"/>
    </location>
</feature>
<keyword evidence="3" id="KW-1185">Reference proteome</keyword>
<feature type="region of interest" description="Disordered" evidence="1">
    <location>
        <begin position="47"/>
        <end position="71"/>
    </location>
</feature>